<accession>A0ACB8U5N2</accession>
<evidence type="ECO:0000313" key="2">
    <source>
        <dbReference type="Proteomes" id="UP001055072"/>
    </source>
</evidence>
<organism evidence="1 2">
    <name type="scientific">Irpex rosettiformis</name>
    <dbReference type="NCBI Taxonomy" id="378272"/>
    <lineage>
        <taxon>Eukaryota</taxon>
        <taxon>Fungi</taxon>
        <taxon>Dikarya</taxon>
        <taxon>Basidiomycota</taxon>
        <taxon>Agaricomycotina</taxon>
        <taxon>Agaricomycetes</taxon>
        <taxon>Polyporales</taxon>
        <taxon>Irpicaceae</taxon>
        <taxon>Irpex</taxon>
    </lineage>
</organism>
<reference evidence="1" key="1">
    <citation type="journal article" date="2021" name="Environ. Microbiol.">
        <title>Gene family expansions and transcriptome signatures uncover fungal adaptations to wood decay.</title>
        <authorList>
            <person name="Hage H."/>
            <person name="Miyauchi S."/>
            <person name="Viragh M."/>
            <person name="Drula E."/>
            <person name="Min B."/>
            <person name="Chaduli D."/>
            <person name="Navarro D."/>
            <person name="Favel A."/>
            <person name="Norest M."/>
            <person name="Lesage-Meessen L."/>
            <person name="Balint B."/>
            <person name="Merenyi Z."/>
            <person name="de Eugenio L."/>
            <person name="Morin E."/>
            <person name="Martinez A.T."/>
            <person name="Baldrian P."/>
            <person name="Stursova M."/>
            <person name="Martinez M.J."/>
            <person name="Novotny C."/>
            <person name="Magnuson J.K."/>
            <person name="Spatafora J.W."/>
            <person name="Maurice S."/>
            <person name="Pangilinan J."/>
            <person name="Andreopoulos W."/>
            <person name="LaButti K."/>
            <person name="Hundley H."/>
            <person name="Na H."/>
            <person name="Kuo A."/>
            <person name="Barry K."/>
            <person name="Lipzen A."/>
            <person name="Henrissat B."/>
            <person name="Riley R."/>
            <person name="Ahrendt S."/>
            <person name="Nagy L.G."/>
            <person name="Grigoriev I.V."/>
            <person name="Martin F."/>
            <person name="Rosso M.N."/>
        </authorList>
    </citation>
    <scope>NUCLEOTIDE SEQUENCE</scope>
    <source>
        <strain evidence="1">CBS 384.51</strain>
    </source>
</reference>
<keyword evidence="2" id="KW-1185">Reference proteome</keyword>
<name>A0ACB8U5N2_9APHY</name>
<dbReference type="Proteomes" id="UP001055072">
    <property type="component" value="Unassembled WGS sequence"/>
</dbReference>
<dbReference type="EMBL" id="MU274910">
    <property type="protein sequence ID" value="KAI0089521.1"/>
    <property type="molecule type" value="Genomic_DNA"/>
</dbReference>
<protein>
    <submittedName>
        <fullName evidence="1">Uncharacterized protein</fullName>
    </submittedName>
</protein>
<evidence type="ECO:0000313" key="1">
    <source>
        <dbReference type="EMBL" id="KAI0089521.1"/>
    </source>
</evidence>
<comment type="caution">
    <text evidence="1">The sequence shown here is derived from an EMBL/GenBank/DDBJ whole genome shotgun (WGS) entry which is preliminary data.</text>
</comment>
<sequence length="233" mass="26287">MSNNAELVSWQTMLTSPRQRRRRGGLSSLPQGLFGHRQPPPAQLLENNQIAIVAFDPPDQDMRPRAPTPALPPQPPAAPDPALLQVPAHRETAIEQRPLEWWFMPSPSFQEGAQPPHPPDEPSSEFLRGDNFDQSDRGVEYWTRRADPERYPLIMPGQHLRLRKPDQRSEPYRIVARMGRVGPGMAFWAEPRLEPSLPFAAVLYLPANVQFTHDLEKALDALVINTLDLAPPS</sequence>
<proteinExistence type="predicted"/>
<gene>
    <name evidence="1" type="ORF">BDY19DRAFT_905837</name>
</gene>